<dbReference type="EMBL" id="LCWF01000186">
    <property type="protein sequence ID" value="KKY15478.1"/>
    <property type="molecule type" value="Genomic_DNA"/>
</dbReference>
<proteinExistence type="predicted"/>
<organism evidence="1 2">
    <name type="scientific">Phaeomoniella chlamydospora</name>
    <name type="common">Phaeoacremonium chlamydosporum</name>
    <dbReference type="NCBI Taxonomy" id="158046"/>
    <lineage>
        <taxon>Eukaryota</taxon>
        <taxon>Fungi</taxon>
        <taxon>Dikarya</taxon>
        <taxon>Ascomycota</taxon>
        <taxon>Pezizomycotina</taxon>
        <taxon>Eurotiomycetes</taxon>
        <taxon>Chaetothyriomycetidae</taxon>
        <taxon>Phaeomoniellales</taxon>
        <taxon>Phaeomoniellaceae</taxon>
        <taxon>Phaeomoniella</taxon>
    </lineage>
</organism>
<dbReference type="AlphaFoldDB" id="A0A0G2FUC0"/>
<protein>
    <submittedName>
        <fullName evidence="1">Uncharacterized protein</fullName>
    </submittedName>
</protein>
<gene>
    <name evidence="1" type="ORF">UCRPC4_g06345</name>
</gene>
<dbReference type="OrthoDB" id="5366687at2759"/>
<evidence type="ECO:0000313" key="2">
    <source>
        <dbReference type="Proteomes" id="UP000053317"/>
    </source>
</evidence>
<evidence type="ECO:0000313" key="1">
    <source>
        <dbReference type="EMBL" id="KKY15478.1"/>
    </source>
</evidence>
<reference evidence="1 2" key="1">
    <citation type="submission" date="2015-05" db="EMBL/GenBank/DDBJ databases">
        <title>Distinctive expansion of gene families associated with plant cell wall degradation and secondary metabolism in the genomes of grapevine trunk pathogens.</title>
        <authorList>
            <person name="Lawrence D.P."/>
            <person name="Travadon R."/>
            <person name="Rolshausen P.E."/>
            <person name="Baumgartner K."/>
        </authorList>
    </citation>
    <scope>NUCLEOTIDE SEQUENCE [LARGE SCALE GENOMIC DNA]</scope>
    <source>
        <strain evidence="1">UCRPC4</strain>
    </source>
</reference>
<accession>A0A0G2FUC0</accession>
<comment type="caution">
    <text evidence="1">The sequence shown here is derived from an EMBL/GenBank/DDBJ whole genome shotgun (WGS) entry which is preliminary data.</text>
</comment>
<reference evidence="1 2" key="2">
    <citation type="submission" date="2015-05" db="EMBL/GenBank/DDBJ databases">
        <authorList>
            <person name="Morales-Cruz A."/>
            <person name="Amrine K.C."/>
            <person name="Cantu D."/>
        </authorList>
    </citation>
    <scope>NUCLEOTIDE SEQUENCE [LARGE SCALE GENOMIC DNA]</scope>
    <source>
        <strain evidence="1">UCRPC4</strain>
    </source>
</reference>
<dbReference type="Proteomes" id="UP000053317">
    <property type="component" value="Unassembled WGS sequence"/>
</dbReference>
<sequence length="208" mass="22888">MAGRDMRNGPGGDFIEFARQEAEQIWLLDVLQRLAYFDADTGGAQDIAQWCVSRWLQIIQRDPNQVGALRGLGQAWLLRSQPCLARIHHNEASSSSSGGSSAALIGAPGRPYTSVDEARDTARAIQEADARLHTADYVEARGMLLPATEYFSRAVENAESQNVLTGNLLALAAEAFMSLGNVSYSNVNEEYFRRALSYLDDYGRLVDE</sequence>
<name>A0A0G2FUC0_PHACM</name>
<keyword evidence="2" id="KW-1185">Reference proteome</keyword>